<evidence type="ECO:0000256" key="8">
    <source>
        <dbReference type="ARBA" id="ARBA00023315"/>
    </source>
</evidence>
<feature type="region of interest" description="Disordered" evidence="10">
    <location>
        <begin position="64"/>
        <end position="152"/>
    </location>
</feature>
<evidence type="ECO:0000259" key="11">
    <source>
        <dbReference type="PROSITE" id="PS50968"/>
    </source>
</evidence>
<dbReference type="GO" id="GO:0004149">
    <property type="term" value="F:dihydrolipoyllysine-residue succinyltransferase activity"/>
    <property type="evidence" value="ECO:0007669"/>
    <property type="project" value="TreeGrafter"/>
</dbReference>
<comment type="pathway">
    <text evidence="2">Amino-acid degradation; L-lysine degradation via saccharopine pathway; glutaryl-CoA from L-lysine: step 6/6.</text>
</comment>
<evidence type="ECO:0000256" key="9">
    <source>
        <dbReference type="RuleBase" id="RU003423"/>
    </source>
</evidence>
<feature type="domain" description="Lipoyl-binding" evidence="11">
    <location>
        <begin position="1"/>
        <end position="68"/>
    </location>
</feature>
<evidence type="ECO:0000256" key="10">
    <source>
        <dbReference type="SAM" id="MobiDB-lite"/>
    </source>
</evidence>
<proteinExistence type="inferred from homology"/>
<dbReference type="InterPro" id="IPR023213">
    <property type="entry name" value="CAT-like_dom_sf"/>
</dbReference>
<dbReference type="Gene3D" id="2.40.50.100">
    <property type="match status" value="1"/>
</dbReference>
<dbReference type="KEGG" id="ure:UREG_06994"/>
<evidence type="ECO:0000256" key="3">
    <source>
        <dbReference type="ARBA" id="ARBA00007317"/>
    </source>
</evidence>
<evidence type="ECO:0000256" key="2">
    <source>
        <dbReference type="ARBA" id="ARBA00005145"/>
    </source>
</evidence>
<accession>C4JWQ2</accession>
<dbReference type="HOGENOM" id="CLU_016733_0_1_1"/>
<evidence type="ECO:0000256" key="6">
    <source>
        <dbReference type="ARBA" id="ARBA00022823"/>
    </source>
</evidence>
<evidence type="ECO:0000256" key="1">
    <source>
        <dbReference type="ARBA" id="ARBA00001938"/>
    </source>
</evidence>
<dbReference type="Pfam" id="PF00198">
    <property type="entry name" value="2-oxoacid_dh"/>
    <property type="match status" value="1"/>
</dbReference>
<dbReference type="PANTHER" id="PTHR43416:SF5">
    <property type="entry name" value="DIHYDROLIPOYLLYSINE-RESIDUE SUCCINYLTRANSFERASE COMPONENT OF 2-OXOGLUTARATE DEHYDROGENASE COMPLEX, MITOCHONDRIAL"/>
    <property type="match status" value="1"/>
</dbReference>
<dbReference type="InterPro" id="IPR011053">
    <property type="entry name" value="Single_hybrid_motif"/>
</dbReference>
<dbReference type="PANTHER" id="PTHR43416">
    <property type="entry name" value="DIHYDROLIPOYLLYSINE-RESIDUE SUCCINYLTRANSFERASE COMPONENT OF 2-OXOGLUTARATE DEHYDROGENASE COMPLEX, MITOCHONDRIAL-RELATED"/>
    <property type="match status" value="1"/>
</dbReference>
<dbReference type="STRING" id="336963.C4JWQ2"/>
<dbReference type="SUPFAM" id="SSF52777">
    <property type="entry name" value="CoA-dependent acyltransferases"/>
    <property type="match status" value="1"/>
</dbReference>
<dbReference type="Gene3D" id="3.30.559.10">
    <property type="entry name" value="Chloramphenicol acetyltransferase-like domain"/>
    <property type="match status" value="2"/>
</dbReference>
<dbReference type="InterPro" id="IPR001078">
    <property type="entry name" value="2-oxoacid_DH_actylTfrase"/>
</dbReference>
<dbReference type="RefSeq" id="XP_002584027.1">
    <property type="nucleotide sequence ID" value="XM_002583981.1"/>
</dbReference>
<gene>
    <name evidence="12" type="ORF">UREG_06994</name>
</gene>
<evidence type="ECO:0000256" key="4">
    <source>
        <dbReference type="ARBA" id="ARBA00022532"/>
    </source>
</evidence>
<dbReference type="Proteomes" id="UP000002058">
    <property type="component" value="Unassembled WGS sequence"/>
</dbReference>
<comment type="similarity">
    <text evidence="3 9">Belongs to the 2-oxoacid dehydrogenase family.</text>
</comment>
<evidence type="ECO:0000313" key="12">
    <source>
        <dbReference type="EMBL" id="EEP82129.1"/>
    </source>
</evidence>
<dbReference type="InterPro" id="IPR000089">
    <property type="entry name" value="Biotin_lipoyl"/>
</dbReference>
<keyword evidence="8 9" id="KW-0012">Acyltransferase</keyword>
<evidence type="ECO:0000256" key="5">
    <source>
        <dbReference type="ARBA" id="ARBA00022679"/>
    </source>
</evidence>
<name>C4JWQ2_UNCRE</name>
<dbReference type="InterPro" id="IPR003016">
    <property type="entry name" value="2-oxoA_DH_lipoyl-BS"/>
</dbReference>
<keyword evidence="6 9" id="KW-0450">Lipoyl</keyword>
<dbReference type="AlphaFoldDB" id="C4JWQ2"/>
<evidence type="ECO:0000256" key="7">
    <source>
        <dbReference type="ARBA" id="ARBA00022946"/>
    </source>
</evidence>
<dbReference type="InParanoid" id="C4JWQ2"/>
<dbReference type="eggNOG" id="KOG0559">
    <property type="taxonomic scope" value="Eukaryota"/>
</dbReference>
<keyword evidence="4" id="KW-0816">Tricarboxylic acid cycle</keyword>
<keyword evidence="5 9" id="KW-0808">Transferase</keyword>
<dbReference type="EMBL" id="CH476618">
    <property type="protein sequence ID" value="EEP82129.1"/>
    <property type="molecule type" value="Genomic_DNA"/>
</dbReference>
<dbReference type="GO" id="GO:0005739">
    <property type="term" value="C:mitochondrion"/>
    <property type="evidence" value="ECO:0007669"/>
    <property type="project" value="TreeGrafter"/>
</dbReference>
<protein>
    <recommendedName>
        <fullName evidence="9">Dihydrolipoamide acetyltransferase component of pyruvate dehydrogenase complex</fullName>
        <ecNumber evidence="9">2.3.1.-</ecNumber>
    </recommendedName>
</protein>
<dbReference type="VEuPathDB" id="FungiDB:UREG_06994"/>
<dbReference type="EC" id="2.3.1.-" evidence="9"/>
<reference evidence="13" key="1">
    <citation type="journal article" date="2009" name="Genome Res.">
        <title>Comparative genomic analyses of the human fungal pathogens Coccidioides and their relatives.</title>
        <authorList>
            <person name="Sharpton T.J."/>
            <person name="Stajich J.E."/>
            <person name="Rounsley S.D."/>
            <person name="Gardner M.J."/>
            <person name="Wortman J.R."/>
            <person name="Jordar V.S."/>
            <person name="Maiti R."/>
            <person name="Kodira C.D."/>
            <person name="Neafsey D.E."/>
            <person name="Zeng Q."/>
            <person name="Hung C.-Y."/>
            <person name="McMahan C."/>
            <person name="Muszewska A."/>
            <person name="Grynberg M."/>
            <person name="Mandel M.A."/>
            <person name="Kellner E.M."/>
            <person name="Barker B.M."/>
            <person name="Galgiani J.N."/>
            <person name="Orbach M.J."/>
            <person name="Kirkland T.N."/>
            <person name="Cole G.T."/>
            <person name="Henn M.R."/>
            <person name="Birren B.W."/>
            <person name="Taylor J.W."/>
        </authorList>
    </citation>
    <scope>NUCLEOTIDE SEQUENCE [LARGE SCALE GENOMIC DNA]</scope>
    <source>
        <strain evidence="13">UAMH 1704</strain>
    </source>
</reference>
<dbReference type="SUPFAM" id="SSF51230">
    <property type="entry name" value="Single hybrid motif"/>
    <property type="match status" value="1"/>
</dbReference>
<dbReference type="Pfam" id="PF00364">
    <property type="entry name" value="Biotin_lipoyl"/>
    <property type="match status" value="1"/>
</dbReference>
<organism evidence="12 13">
    <name type="scientific">Uncinocarpus reesii (strain UAMH 1704)</name>
    <dbReference type="NCBI Taxonomy" id="336963"/>
    <lineage>
        <taxon>Eukaryota</taxon>
        <taxon>Fungi</taxon>
        <taxon>Dikarya</taxon>
        <taxon>Ascomycota</taxon>
        <taxon>Pezizomycotina</taxon>
        <taxon>Eurotiomycetes</taxon>
        <taxon>Eurotiomycetidae</taxon>
        <taxon>Onygenales</taxon>
        <taxon>Onygenaceae</taxon>
        <taxon>Uncinocarpus</taxon>
    </lineage>
</organism>
<feature type="compositionally biased region" description="Basic and acidic residues" evidence="10">
    <location>
        <begin position="96"/>
        <end position="122"/>
    </location>
</feature>
<dbReference type="PROSITE" id="PS50968">
    <property type="entry name" value="BIOTINYL_LIPOYL"/>
    <property type="match status" value="1"/>
</dbReference>
<comment type="cofactor">
    <cofactor evidence="1 9">
        <name>(R)-lipoate</name>
        <dbReference type="ChEBI" id="CHEBI:83088"/>
    </cofactor>
</comment>
<feature type="compositionally biased region" description="Basic and acidic residues" evidence="10">
    <location>
        <begin position="65"/>
        <end position="89"/>
    </location>
</feature>
<dbReference type="OMA" id="NMPQTAV"/>
<dbReference type="OrthoDB" id="5391403at2759"/>
<evidence type="ECO:0000313" key="13">
    <source>
        <dbReference type="Proteomes" id="UP000002058"/>
    </source>
</evidence>
<dbReference type="CDD" id="cd06849">
    <property type="entry name" value="lipoyl_domain"/>
    <property type="match status" value="1"/>
</dbReference>
<dbReference type="GO" id="GO:0006099">
    <property type="term" value="P:tricarboxylic acid cycle"/>
    <property type="evidence" value="ECO:0007669"/>
    <property type="project" value="UniProtKB-KW"/>
</dbReference>
<dbReference type="GeneID" id="8442534"/>
<keyword evidence="7" id="KW-0809">Transit peptide</keyword>
<sequence>MAESISEGTLKQFSKQVGDFVERDEELATIETDKIDITVNAPESGIIKEFLAKEDDTVIVGQDLIKVEPSTEKPAAQKEKPDETTEPAKPKAAKTQPKEQVEDVKPAHPSQRKSDVKEKDAAPKNGQPAKDAPAPQPISTSHRNLGNRDERRVKMNRMRLRIAERLKQSQNTAASLTTFNEVDMSSLMELRKLYKEDILKTRGVKLGFMSAFAHACVLAMKEVPAVNASIEGPNGGDTIVYRDYVDISVAVATEKGLVTPVVRNVETMDLISIEKAIADLGQKARDNKLTIEDMAGGTFTISNMMYLALTYDHRLLDGREAVTFLVKVKEFIEDPRRMLLA</sequence>
<dbReference type="FunCoup" id="C4JWQ2">
    <property type="interactions" value="768"/>
</dbReference>
<dbReference type="PROSITE" id="PS00189">
    <property type="entry name" value="LIPOYL"/>
    <property type="match status" value="1"/>
</dbReference>
<dbReference type="InterPro" id="IPR050537">
    <property type="entry name" value="2-oxoacid_dehydrogenase"/>
</dbReference>
<keyword evidence="13" id="KW-1185">Reference proteome</keyword>